<dbReference type="AlphaFoldDB" id="A0AAE1USP2"/>
<keyword evidence="4" id="KW-0732">Signal</keyword>
<evidence type="ECO:0000313" key="11">
    <source>
        <dbReference type="Proteomes" id="UP001291623"/>
    </source>
</evidence>
<comment type="similarity">
    <text evidence="2 7">Belongs to the EMP24/GP25L family.</text>
</comment>
<feature type="domain" description="GOLD" evidence="9">
    <location>
        <begin position="60"/>
        <end position="175"/>
    </location>
</feature>
<keyword evidence="3 7" id="KW-0812">Transmembrane</keyword>
<evidence type="ECO:0000256" key="8">
    <source>
        <dbReference type="SAM" id="Phobius"/>
    </source>
</evidence>
<accession>A0AAE1USP2</accession>
<name>A0AAE1USP2_9SOLA</name>
<dbReference type="PANTHER" id="PTHR22811">
    <property type="entry name" value="TRANSMEMBRANE EMP24 DOMAIN-CONTAINING PROTEIN"/>
    <property type="match status" value="1"/>
</dbReference>
<feature type="transmembrane region" description="Helical" evidence="8">
    <location>
        <begin position="208"/>
        <end position="228"/>
    </location>
</feature>
<comment type="subcellular location">
    <subcellularLocation>
        <location evidence="1 7">Membrane</location>
        <topology evidence="1 7">Single-pass type I membrane protein</topology>
    </subcellularLocation>
</comment>
<evidence type="ECO:0000259" key="9">
    <source>
        <dbReference type="PROSITE" id="PS50866"/>
    </source>
</evidence>
<evidence type="ECO:0000256" key="5">
    <source>
        <dbReference type="ARBA" id="ARBA00022989"/>
    </source>
</evidence>
<dbReference type="EMBL" id="JAVYJV010000022">
    <property type="protein sequence ID" value="KAK4341707.1"/>
    <property type="molecule type" value="Genomic_DNA"/>
</dbReference>
<dbReference type="InterPro" id="IPR009038">
    <property type="entry name" value="GOLD_dom"/>
</dbReference>
<reference evidence="10" key="1">
    <citation type="submission" date="2023-12" db="EMBL/GenBank/DDBJ databases">
        <title>Genome assembly of Anisodus tanguticus.</title>
        <authorList>
            <person name="Wang Y.-J."/>
        </authorList>
    </citation>
    <scope>NUCLEOTIDE SEQUENCE</scope>
    <source>
        <strain evidence="10">KB-2021</strain>
        <tissue evidence="10">Leaf</tissue>
    </source>
</reference>
<dbReference type="SMART" id="SM01190">
    <property type="entry name" value="EMP24_GP25L"/>
    <property type="match status" value="1"/>
</dbReference>
<protein>
    <recommendedName>
        <fullName evidence="9">GOLD domain-containing protein</fullName>
    </recommendedName>
</protein>
<keyword evidence="6 8" id="KW-0472">Membrane</keyword>
<keyword evidence="11" id="KW-1185">Reference proteome</keyword>
<dbReference type="InterPro" id="IPR015720">
    <property type="entry name" value="Emp24-like"/>
</dbReference>
<dbReference type="Pfam" id="PF01105">
    <property type="entry name" value="EMP24_GP25L"/>
    <property type="match status" value="1"/>
</dbReference>
<dbReference type="Proteomes" id="UP001291623">
    <property type="component" value="Unassembled WGS sequence"/>
</dbReference>
<evidence type="ECO:0000256" key="4">
    <source>
        <dbReference type="ARBA" id="ARBA00022729"/>
    </source>
</evidence>
<dbReference type="GO" id="GO:0016020">
    <property type="term" value="C:membrane"/>
    <property type="evidence" value="ECO:0007669"/>
    <property type="project" value="UniProtKB-SubCell"/>
</dbReference>
<evidence type="ECO:0000313" key="10">
    <source>
        <dbReference type="EMBL" id="KAK4341707.1"/>
    </source>
</evidence>
<sequence>MLTNLHPTKPNLISILSLSVFSICYTMWRLIKILYLLIWVIILLSSLVDAIRFDLISGTSKCMTEDVMHDAMTVGKYSVVNPNEGYPLPDNYRITVRVTSPYGSNYHYMDHVDSGNFAFTASEGGDYMTCFWAVYHRPQLNLSIDFEWKSGVAAKGWSKIAKRGQIHVMEIELQKLFDIITSIHDDLFYLREREEEMQELNRATNSKMATFTALSLLICLSVAGLQVWHLKSFFEKKKLI</sequence>
<organism evidence="10 11">
    <name type="scientific">Anisodus tanguticus</name>
    <dbReference type="NCBI Taxonomy" id="243964"/>
    <lineage>
        <taxon>Eukaryota</taxon>
        <taxon>Viridiplantae</taxon>
        <taxon>Streptophyta</taxon>
        <taxon>Embryophyta</taxon>
        <taxon>Tracheophyta</taxon>
        <taxon>Spermatophyta</taxon>
        <taxon>Magnoliopsida</taxon>
        <taxon>eudicotyledons</taxon>
        <taxon>Gunneridae</taxon>
        <taxon>Pentapetalae</taxon>
        <taxon>asterids</taxon>
        <taxon>lamiids</taxon>
        <taxon>Solanales</taxon>
        <taxon>Solanaceae</taxon>
        <taxon>Solanoideae</taxon>
        <taxon>Hyoscyameae</taxon>
        <taxon>Anisodus</taxon>
    </lineage>
</organism>
<gene>
    <name evidence="10" type="ORF">RND71_040208</name>
</gene>
<evidence type="ECO:0000256" key="6">
    <source>
        <dbReference type="ARBA" id="ARBA00023136"/>
    </source>
</evidence>
<evidence type="ECO:0000256" key="3">
    <source>
        <dbReference type="ARBA" id="ARBA00022692"/>
    </source>
</evidence>
<dbReference type="PROSITE" id="PS50866">
    <property type="entry name" value="GOLD"/>
    <property type="match status" value="1"/>
</dbReference>
<keyword evidence="5 8" id="KW-1133">Transmembrane helix</keyword>
<evidence type="ECO:0000256" key="2">
    <source>
        <dbReference type="ARBA" id="ARBA00007104"/>
    </source>
</evidence>
<evidence type="ECO:0000256" key="1">
    <source>
        <dbReference type="ARBA" id="ARBA00004479"/>
    </source>
</evidence>
<feature type="transmembrane region" description="Helical" evidence="8">
    <location>
        <begin position="34"/>
        <end position="53"/>
    </location>
</feature>
<comment type="caution">
    <text evidence="10">The sequence shown here is derived from an EMBL/GenBank/DDBJ whole genome shotgun (WGS) entry which is preliminary data.</text>
</comment>
<evidence type="ECO:0000256" key="7">
    <source>
        <dbReference type="RuleBase" id="RU003827"/>
    </source>
</evidence>
<proteinExistence type="inferred from homology"/>